<dbReference type="Proteomes" id="UP000010467">
    <property type="component" value="Chromosome"/>
</dbReference>
<dbReference type="STRING" id="937777.Deipe_1456"/>
<organism evidence="1 2">
    <name type="scientific">Deinococcus peraridilitoris (strain DSM 19664 / LMG 22246 / CIP 109416 / KR-200)</name>
    <dbReference type="NCBI Taxonomy" id="937777"/>
    <lineage>
        <taxon>Bacteria</taxon>
        <taxon>Thermotogati</taxon>
        <taxon>Deinococcota</taxon>
        <taxon>Deinococci</taxon>
        <taxon>Deinococcales</taxon>
        <taxon>Deinococcaceae</taxon>
        <taxon>Deinococcus</taxon>
    </lineage>
</organism>
<dbReference type="HOGENOM" id="CLU_670346_0_0_0"/>
<accession>L0A1E0</accession>
<gene>
    <name evidence="1" type="ordered locus">Deipe_1456</name>
</gene>
<dbReference type="AlphaFoldDB" id="L0A1E0"/>
<sequence length="410" mass="46103">MRFEPRLQITSHHSEERPRLVKGMSSFVQMMAEFEDPAHPIAKAREALLGPPYQGEAGREVVIDTTLRRIVHALLEGKLDNPHLFTKVRDALVDRAVGERPTFITTSWITGVYLMEESYGLEPGVVLRRITAEDIAADLRILGERNSPLRDYPSAVLDIHKKYPSADAYQEDAVRMLQTLSLIGTGSVEAVMTIAENYVPFNNVHTSWSTESWKVDQGFEFSSKHLELFRVLREPVLAVIDSGKPSGSRDTWTGYPEIDIALSRYHESFKVDTITDAKIARLVGALEALFGENKPELKRRLCQRAALLLSLEGVEPIEASTMLAKCYDNRSTYVHGGLLSAKKRAEAENHLPILLQFTRVLILLSLLLKKSNSRKDNLMGLLDRALLSLPHRNLLLQLHQESVPIPLIKS</sequence>
<name>L0A1E0_DEIPD</name>
<evidence type="ECO:0000313" key="1">
    <source>
        <dbReference type="EMBL" id="AFZ66997.1"/>
    </source>
</evidence>
<keyword evidence="2" id="KW-1185">Reference proteome</keyword>
<evidence type="ECO:0000313" key="2">
    <source>
        <dbReference type="Proteomes" id="UP000010467"/>
    </source>
</evidence>
<protein>
    <submittedName>
        <fullName evidence="1">Uncharacterized protein</fullName>
    </submittedName>
</protein>
<dbReference type="PATRIC" id="fig|937777.3.peg.1461"/>
<proteinExistence type="predicted"/>
<dbReference type="KEGG" id="dpd:Deipe_1456"/>
<reference evidence="2" key="1">
    <citation type="submission" date="2012-03" db="EMBL/GenBank/DDBJ databases">
        <title>Complete sequence of chromosome of Deinococcus peraridilitoris DSM 19664.</title>
        <authorList>
            <person name="Lucas S."/>
            <person name="Copeland A."/>
            <person name="Lapidus A."/>
            <person name="Glavina del Rio T."/>
            <person name="Dalin E."/>
            <person name="Tice H."/>
            <person name="Bruce D."/>
            <person name="Goodwin L."/>
            <person name="Pitluck S."/>
            <person name="Peters L."/>
            <person name="Mikhailova N."/>
            <person name="Lu M."/>
            <person name="Kyrpides N."/>
            <person name="Mavromatis K."/>
            <person name="Ivanova N."/>
            <person name="Brettin T."/>
            <person name="Detter J.C."/>
            <person name="Han C."/>
            <person name="Larimer F."/>
            <person name="Land M."/>
            <person name="Hauser L."/>
            <person name="Markowitz V."/>
            <person name="Cheng J.-F."/>
            <person name="Hugenholtz P."/>
            <person name="Woyke T."/>
            <person name="Wu D."/>
            <person name="Pukall R."/>
            <person name="Steenblock K."/>
            <person name="Brambilla E."/>
            <person name="Klenk H.-P."/>
            <person name="Eisen J.A."/>
        </authorList>
    </citation>
    <scope>NUCLEOTIDE SEQUENCE [LARGE SCALE GENOMIC DNA]</scope>
    <source>
        <strain evidence="2">DSM 19664 / LMG 22246 / CIP 109416 / KR-200</strain>
    </source>
</reference>
<dbReference type="EMBL" id="CP003382">
    <property type="protein sequence ID" value="AFZ66997.1"/>
    <property type="molecule type" value="Genomic_DNA"/>
</dbReference>